<name>A0AA40DHA8_9PEZI</name>
<proteinExistence type="predicted"/>
<protein>
    <submittedName>
        <fullName evidence="1">Uncharacterized protein</fullName>
    </submittedName>
</protein>
<evidence type="ECO:0000313" key="2">
    <source>
        <dbReference type="Proteomes" id="UP001172159"/>
    </source>
</evidence>
<dbReference type="Proteomes" id="UP001172159">
    <property type="component" value="Unassembled WGS sequence"/>
</dbReference>
<organism evidence="1 2">
    <name type="scientific">Apiosordaria backusii</name>
    <dbReference type="NCBI Taxonomy" id="314023"/>
    <lineage>
        <taxon>Eukaryota</taxon>
        <taxon>Fungi</taxon>
        <taxon>Dikarya</taxon>
        <taxon>Ascomycota</taxon>
        <taxon>Pezizomycotina</taxon>
        <taxon>Sordariomycetes</taxon>
        <taxon>Sordariomycetidae</taxon>
        <taxon>Sordariales</taxon>
        <taxon>Lasiosphaeriaceae</taxon>
        <taxon>Apiosordaria</taxon>
    </lineage>
</organism>
<gene>
    <name evidence="1" type="ORF">B0T21DRAFT_417200</name>
</gene>
<dbReference type="EMBL" id="JAUKTV010000029">
    <property type="protein sequence ID" value="KAK0701361.1"/>
    <property type="molecule type" value="Genomic_DNA"/>
</dbReference>
<dbReference type="InterPro" id="IPR008949">
    <property type="entry name" value="Isoprenoid_synthase_dom_sf"/>
</dbReference>
<sequence>MCCCIDVAIESAAFLCPKTLDLCLDVPTRVHNSRHLEDYGAIKAQHYWAQNVGPLALAKDSTAFKGSIGPRAGAVSSVIPESVVRAEAKRYAAEYIRNFEIYKNRKGFSHDLRKYLEAMLYSISGNIGFSLDVPRHNLEKSYNDRQLDWIPDGVPATSPSLGLAALLDAFCFVVRVLFFPNRKSPLFSVSVAGSGVIP</sequence>
<keyword evidence="2" id="KW-1185">Reference proteome</keyword>
<reference evidence="1" key="1">
    <citation type="submission" date="2023-06" db="EMBL/GenBank/DDBJ databases">
        <title>Genome-scale phylogeny and comparative genomics of the fungal order Sordariales.</title>
        <authorList>
            <consortium name="Lawrence Berkeley National Laboratory"/>
            <person name="Hensen N."/>
            <person name="Bonometti L."/>
            <person name="Westerberg I."/>
            <person name="Brannstrom I.O."/>
            <person name="Guillou S."/>
            <person name="Cros-Aarteil S."/>
            <person name="Calhoun S."/>
            <person name="Haridas S."/>
            <person name="Kuo A."/>
            <person name="Mondo S."/>
            <person name="Pangilinan J."/>
            <person name="Riley R."/>
            <person name="Labutti K."/>
            <person name="Andreopoulos B."/>
            <person name="Lipzen A."/>
            <person name="Chen C."/>
            <person name="Yanf M."/>
            <person name="Daum C."/>
            <person name="Ng V."/>
            <person name="Clum A."/>
            <person name="Steindorff A."/>
            <person name="Ohm R."/>
            <person name="Martin F."/>
            <person name="Silar P."/>
            <person name="Natvig D."/>
            <person name="Lalanne C."/>
            <person name="Gautier V."/>
            <person name="Ament-Velasquez S.L."/>
            <person name="Kruys A."/>
            <person name="Hutchinson M.I."/>
            <person name="Powell A.J."/>
            <person name="Barry K."/>
            <person name="Miller A.N."/>
            <person name="Grigoriev I.V."/>
            <person name="Debuchy R."/>
            <person name="Gladieux P."/>
            <person name="Thoren M.H."/>
            <person name="Johannesson H."/>
        </authorList>
    </citation>
    <scope>NUCLEOTIDE SEQUENCE</scope>
    <source>
        <strain evidence="1">CBS 540.89</strain>
    </source>
</reference>
<dbReference type="AlphaFoldDB" id="A0AA40DHA8"/>
<evidence type="ECO:0000313" key="1">
    <source>
        <dbReference type="EMBL" id="KAK0701361.1"/>
    </source>
</evidence>
<dbReference type="Gene3D" id="1.10.600.10">
    <property type="entry name" value="Farnesyl Diphosphate Synthase"/>
    <property type="match status" value="1"/>
</dbReference>
<comment type="caution">
    <text evidence="1">The sequence shown here is derived from an EMBL/GenBank/DDBJ whole genome shotgun (WGS) entry which is preliminary data.</text>
</comment>
<accession>A0AA40DHA8</accession>